<keyword evidence="1" id="KW-1133">Transmembrane helix</keyword>
<evidence type="ECO:0000313" key="2">
    <source>
        <dbReference type="EMBL" id="MFC3626419.1"/>
    </source>
</evidence>
<feature type="transmembrane region" description="Helical" evidence="1">
    <location>
        <begin position="113"/>
        <end position="130"/>
    </location>
</feature>
<dbReference type="RefSeq" id="WP_390279092.1">
    <property type="nucleotide sequence ID" value="NZ_JBHRYH010000021.1"/>
</dbReference>
<keyword evidence="1" id="KW-0472">Membrane</keyword>
<organism evidence="2 3">
    <name type="scientific">Vogesella amnigena</name>
    <dbReference type="NCBI Taxonomy" id="1507449"/>
    <lineage>
        <taxon>Bacteria</taxon>
        <taxon>Pseudomonadati</taxon>
        <taxon>Pseudomonadota</taxon>
        <taxon>Betaproteobacteria</taxon>
        <taxon>Neisseriales</taxon>
        <taxon>Chromobacteriaceae</taxon>
        <taxon>Vogesella</taxon>
    </lineage>
</organism>
<evidence type="ECO:0000256" key="1">
    <source>
        <dbReference type="SAM" id="Phobius"/>
    </source>
</evidence>
<sequence length="145" mass="16093">MKMIGHLQTVGWAVLATAVLLGVKALSGDTLGVGIMWRIFAVMLLYMLSLQCYSAWLARQQRYDFAGWKRVAGKGKLYFLLRYGIPARGWTLGLVMVGLHWADGGKLFSNEQLLLGLLIWSGAGAVLASSDWQRLQRSYLATTKI</sequence>
<keyword evidence="1" id="KW-0812">Transmembrane</keyword>
<proteinExistence type="predicted"/>
<comment type="caution">
    <text evidence="2">The sequence shown here is derived from an EMBL/GenBank/DDBJ whole genome shotgun (WGS) entry which is preliminary data.</text>
</comment>
<keyword evidence="3" id="KW-1185">Reference proteome</keyword>
<feature type="transmembrane region" description="Helical" evidence="1">
    <location>
        <begin position="79"/>
        <end position="101"/>
    </location>
</feature>
<name>A0ABV7TUG5_9NEIS</name>
<evidence type="ECO:0000313" key="3">
    <source>
        <dbReference type="Proteomes" id="UP001595636"/>
    </source>
</evidence>
<dbReference type="Proteomes" id="UP001595636">
    <property type="component" value="Unassembled WGS sequence"/>
</dbReference>
<gene>
    <name evidence="2" type="ORF">ACFOKJ_09795</name>
</gene>
<accession>A0ABV7TUG5</accession>
<protein>
    <submittedName>
        <fullName evidence="2">Uncharacterized protein</fullName>
    </submittedName>
</protein>
<feature type="transmembrane region" description="Helical" evidence="1">
    <location>
        <begin position="35"/>
        <end position="58"/>
    </location>
</feature>
<dbReference type="EMBL" id="JBHRYH010000021">
    <property type="protein sequence ID" value="MFC3626419.1"/>
    <property type="molecule type" value="Genomic_DNA"/>
</dbReference>
<reference evidence="3" key="1">
    <citation type="journal article" date="2019" name="Int. J. Syst. Evol. Microbiol.">
        <title>The Global Catalogue of Microorganisms (GCM) 10K type strain sequencing project: providing services to taxonomists for standard genome sequencing and annotation.</title>
        <authorList>
            <consortium name="The Broad Institute Genomics Platform"/>
            <consortium name="The Broad Institute Genome Sequencing Center for Infectious Disease"/>
            <person name="Wu L."/>
            <person name="Ma J."/>
        </authorList>
    </citation>
    <scope>NUCLEOTIDE SEQUENCE [LARGE SCALE GENOMIC DNA]</scope>
    <source>
        <strain evidence="3">KCTC 42195</strain>
    </source>
</reference>